<name>A0ABU4VH11_9ACTN</name>
<dbReference type="Proteomes" id="UP001277761">
    <property type="component" value="Unassembled WGS sequence"/>
</dbReference>
<proteinExistence type="predicted"/>
<comment type="caution">
    <text evidence="1">The sequence shown here is derived from an EMBL/GenBank/DDBJ whole genome shotgun (WGS) entry which is preliminary data.</text>
</comment>
<organism evidence="1 2">
    <name type="scientific">Patulibacter brassicae</name>
    <dbReference type="NCBI Taxonomy" id="1705717"/>
    <lineage>
        <taxon>Bacteria</taxon>
        <taxon>Bacillati</taxon>
        <taxon>Actinomycetota</taxon>
        <taxon>Thermoleophilia</taxon>
        <taxon>Solirubrobacterales</taxon>
        <taxon>Patulibacteraceae</taxon>
        <taxon>Patulibacter</taxon>
    </lineage>
</organism>
<evidence type="ECO:0000313" key="1">
    <source>
        <dbReference type="EMBL" id="MDX8151104.1"/>
    </source>
</evidence>
<gene>
    <name evidence="1" type="ORF">SK069_05830</name>
</gene>
<protein>
    <submittedName>
        <fullName evidence="1">Uncharacterized protein</fullName>
    </submittedName>
</protein>
<keyword evidence="2" id="KW-1185">Reference proteome</keyword>
<dbReference type="EMBL" id="JAXAVX010000002">
    <property type="protein sequence ID" value="MDX8151104.1"/>
    <property type="molecule type" value="Genomic_DNA"/>
</dbReference>
<dbReference type="RefSeq" id="WP_319953257.1">
    <property type="nucleotide sequence ID" value="NZ_JAXAVX010000002.1"/>
</dbReference>
<reference evidence="1 2" key="1">
    <citation type="submission" date="2023-11" db="EMBL/GenBank/DDBJ databases">
        <authorList>
            <person name="Xu M."/>
            <person name="Jiang T."/>
        </authorList>
    </citation>
    <scope>NUCLEOTIDE SEQUENCE [LARGE SCALE GENOMIC DNA]</scope>
    <source>
        <strain evidence="1 2">SD</strain>
    </source>
</reference>
<accession>A0ABU4VH11</accession>
<evidence type="ECO:0000313" key="2">
    <source>
        <dbReference type="Proteomes" id="UP001277761"/>
    </source>
</evidence>
<sequence length="154" mass="17236">MTTAAARRAPRGVRVTPVAWRLGEPGPGQLEVVERVQADGTSRFTVRRLGWVFGPVSREWEPEPMPADQDAWFLERSRFKEWTDAVHAAISSRCAEAWARRSDVERHVVGGLHEGNGVFLPVCSCGWAGQRTDIVASLEGQRREHRQEVQQHGG</sequence>